<feature type="transmembrane region" description="Helical" evidence="2">
    <location>
        <begin position="189"/>
        <end position="207"/>
    </location>
</feature>
<feature type="compositionally biased region" description="Low complexity" evidence="1">
    <location>
        <begin position="719"/>
        <end position="732"/>
    </location>
</feature>
<reference evidence="3" key="1">
    <citation type="submission" date="2022-07" db="EMBL/GenBank/DDBJ databases">
        <title>Phylogenomic reconstructions and comparative analyses of Kickxellomycotina fungi.</title>
        <authorList>
            <person name="Reynolds N.K."/>
            <person name="Stajich J.E."/>
            <person name="Barry K."/>
            <person name="Grigoriev I.V."/>
            <person name="Crous P."/>
            <person name="Smith M.E."/>
        </authorList>
    </citation>
    <scope>NUCLEOTIDE SEQUENCE</scope>
    <source>
        <strain evidence="3">NBRC 105413</strain>
    </source>
</reference>
<organism evidence="3 4">
    <name type="scientific">Coemansia asiatica</name>
    <dbReference type="NCBI Taxonomy" id="1052880"/>
    <lineage>
        <taxon>Eukaryota</taxon>
        <taxon>Fungi</taxon>
        <taxon>Fungi incertae sedis</taxon>
        <taxon>Zoopagomycota</taxon>
        <taxon>Kickxellomycotina</taxon>
        <taxon>Kickxellomycetes</taxon>
        <taxon>Kickxellales</taxon>
        <taxon>Kickxellaceae</taxon>
        <taxon>Coemansia</taxon>
    </lineage>
</organism>
<evidence type="ECO:0000313" key="3">
    <source>
        <dbReference type="EMBL" id="KAJ1646511.1"/>
    </source>
</evidence>
<feature type="compositionally biased region" description="Polar residues" evidence="1">
    <location>
        <begin position="1033"/>
        <end position="1051"/>
    </location>
</feature>
<keyword evidence="2" id="KW-1133">Transmembrane helix</keyword>
<keyword evidence="2" id="KW-0812">Transmembrane</keyword>
<feature type="region of interest" description="Disordered" evidence="1">
    <location>
        <begin position="923"/>
        <end position="942"/>
    </location>
</feature>
<accession>A0A9W8CLG7</accession>
<feature type="transmembrane region" description="Helical" evidence="2">
    <location>
        <begin position="258"/>
        <end position="276"/>
    </location>
</feature>
<feature type="compositionally biased region" description="Basic residues" evidence="1">
    <location>
        <begin position="789"/>
        <end position="798"/>
    </location>
</feature>
<dbReference type="Proteomes" id="UP001145021">
    <property type="component" value="Unassembled WGS sequence"/>
</dbReference>
<proteinExistence type="predicted"/>
<feature type="compositionally biased region" description="Polar residues" evidence="1">
    <location>
        <begin position="1059"/>
        <end position="1069"/>
    </location>
</feature>
<feature type="compositionally biased region" description="Polar residues" evidence="1">
    <location>
        <begin position="424"/>
        <end position="439"/>
    </location>
</feature>
<gene>
    <name evidence="3" type="ORF">LPJ64_002019</name>
</gene>
<feature type="transmembrane region" description="Helical" evidence="2">
    <location>
        <begin position="6"/>
        <end position="24"/>
    </location>
</feature>
<feature type="region of interest" description="Disordered" evidence="1">
    <location>
        <begin position="1033"/>
        <end position="1069"/>
    </location>
</feature>
<sequence length="1160" mass="125321">MNLSGLSYLQSLLVDAFVALYLFLHLQLSKNWSGIVPFSVLRQDPHARIDSLVKMIGFYCCLVGTILFLVKDGIMADQEFEDVALCRQSVYQNMDVTPLDAEQLPQIKRGLMLWNLGTGFHLMSLGCAMYCWSANSLRQVLGNNTLMNATTGFSMFGLGLGGFVIAIATHFGIFSAMDQPSRARSVTRIVTSVIFLLFFFLLVWILLRLGRILRLTRTRDPYATAAIVSASHKHYAQHPMAMLRYLLNMQTLGWMQDAGILLAILLLVRVILYLVFDISFLTPDQSAIRSQGANNVLTGLGTLAASLLPVVMIHLLFPFRPTVLADVFAKVAELEPSARAAFFDGQTSSSGNRGIPVPKLSSADNTRSHSLSTTGGDAYSRSRAPTAASLAVEKLMGNSMPAMASSPMLSQVQSPTIGVDYHNRSMQSMPATGSSPTRYQQQQQQQKPPSLRPFNSNDSNTAGVNYLRQIPYIDRSTRENSFFSQGPWTQPVTTRTLSSEPLAVGSNAHNSIVSTAENTGSRIIAPAGPFESGPAPHLEQLVRSNTGAELITAEGRQEMLLQVGDKNPSTLFADQDVQAQQSMAQLGNLNNSAQQLRSQTTSTFIPLSSSNAALAPNASANASTSLSSSAVSNGSHPSGPSLHGEALQDSSAAENERPDSLISSYIRADNGVPLFKSVFASNRASSFVSEDYQYEPIAGSSASDTNSIRGAARNPFEENTTNTTNTNGTATASKLSRTVDVPSVYIAKPAAAAAAAVKNASEDVEDSSAVNADEARSQQKGAGPILIRKGSKASLRRKNTLERQKKQGKNSSSAESLQNSLASSSQEIESNNSNSYRDVVAANEAMEKIVLKTEQAVQDKSLLMKKSRMSAFSATPKENHSLKSGLSAATEDLNRDSLTINNTEWDPNSKHSSALSFDANHVFSKQKEQQQPQQQPQQQQQNLEIKTSPSLLERHVQKLSPESDTASIPSSLFKQSFGNGSRRSTDIFSSISSIHTNATADAFYTPQSSMAQINASTEQQGDSNWHDALDTKTSLESNQQEQESAQIFTVTNDDERPSTAPSRTPTASNYRYTLAAHEQTAATARARLINLDEDKASLARVGGSQGAGLRRAQTLRKARDSDVPAIESSIKAPTEEETAGSLISALPMPTTASHGDRMII</sequence>
<dbReference type="EMBL" id="JANBOH010000058">
    <property type="protein sequence ID" value="KAJ1646511.1"/>
    <property type="molecule type" value="Genomic_DNA"/>
</dbReference>
<feature type="region of interest" description="Disordered" evidence="1">
    <location>
        <begin position="624"/>
        <end position="658"/>
    </location>
</feature>
<feature type="region of interest" description="Disordered" evidence="1">
    <location>
        <begin position="343"/>
        <end position="382"/>
    </location>
</feature>
<feature type="region of interest" description="Disordered" evidence="1">
    <location>
        <begin position="714"/>
        <end position="733"/>
    </location>
</feature>
<feature type="transmembrane region" description="Helical" evidence="2">
    <location>
        <begin position="52"/>
        <end position="70"/>
    </location>
</feature>
<feature type="region of interest" description="Disordered" evidence="1">
    <location>
        <begin position="423"/>
        <end position="461"/>
    </location>
</feature>
<feature type="transmembrane region" description="Helical" evidence="2">
    <location>
        <begin position="112"/>
        <end position="132"/>
    </location>
</feature>
<feature type="transmembrane region" description="Helical" evidence="2">
    <location>
        <begin position="296"/>
        <end position="317"/>
    </location>
</feature>
<keyword evidence="2" id="KW-0472">Membrane</keyword>
<evidence type="ECO:0000256" key="1">
    <source>
        <dbReference type="SAM" id="MobiDB-lite"/>
    </source>
</evidence>
<feature type="compositionally biased region" description="Polar residues" evidence="1">
    <location>
        <begin position="809"/>
        <end position="822"/>
    </location>
</feature>
<feature type="compositionally biased region" description="Low complexity" evidence="1">
    <location>
        <begin position="624"/>
        <end position="635"/>
    </location>
</feature>
<comment type="caution">
    <text evidence="3">The sequence shown here is derived from an EMBL/GenBank/DDBJ whole genome shotgun (WGS) entry which is preliminary data.</text>
</comment>
<evidence type="ECO:0000256" key="2">
    <source>
        <dbReference type="SAM" id="Phobius"/>
    </source>
</evidence>
<feature type="compositionally biased region" description="Low complexity" evidence="1">
    <location>
        <begin position="823"/>
        <end position="832"/>
    </location>
</feature>
<feature type="region of interest" description="Disordered" evidence="1">
    <location>
        <begin position="766"/>
        <end position="832"/>
    </location>
</feature>
<protein>
    <submittedName>
        <fullName evidence="3">Uncharacterized protein</fullName>
    </submittedName>
</protein>
<name>A0A9W8CLG7_9FUNG</name>
<evidence type="ECO:0000313" key="4">
    <source>
        <dbReference type="Proteomes" id="UP001145021"/>
    </source>
</evidence>
<feature type="compositionally biased region" description="Polar residues" evidence="1">
    <location>
        <begin position="362"/>
        <end position="375"/>
    </location>
</feature>
<feature type="compositionally biased region" description="Low complexity" evidence="1">
    <location>
        <begin position="929"/>
        <end position="941"/>
    </location>
</feature>
<feature type="compositionally biased region" description="Polar residues" evidence="1">
    <location>
        <begin position="960"/>
        <end position="982"/>
    </location>
</feature>
<feature type="transmembrane region" description="Helical" evidence="2">
    <location>
        <begin position="153"/>
        <end position="177"/>
    </location>
</feature>
<keyword evidence="4" id="KW-1185">Reference proteome</keyword>
<dbReference type="AlphaFoldDB" id="A0A9W8CLG7"/>
<feature type="region of interest" description="Disordered" evidence="1">
    <location>
        <begin position="956"/>
        <end position="982"/>
    </location>
</feature>